<evidence type="ECO:0000259" key="8">
    <source>
        <dbReference type="Pfam" id="PF07810"/>
    </source>
</evidence>
<sequence>MDDSQSDAEAVAAAILSRPSVRRASVFSDLITIFRRSTSNASHHHKLYHARRPSDKDRDAGFIPESEAFLGTDASGAGINGPGDDEEEGKPMTRQVLLDKIRQKKEVIGKLRCQPWSMNRKRRTLKLAQKYLEQHESRVSKTHLYKEELKKRWHAACRWIDNIRIYLIPWEAKIKRIESHFGSVVSSYFTFLRWVVYVNLIITTIVVSFIVIPEMLADAAADEGRKNRTESRKVIPSKERIHADELQVVLHFDGYLKYTPLFYGYYSSDEFVGASVRYAVPLAYFVITLFVFGYSFFAILSKMAANARLSKLASGKTEQYTFNWKVFTGWDYTIGNPDTASNTVMAIIIKLRESIAECRIETVDNFQILLFLARIFANAVILGMLAFSIYVISFAVQSSQTVEKTGSLFTKNQVPTIVATITHLFPMIFDLIGKMERYHPRTALRAHLTRVLVLYVVNYLTLIIALFEKLDKIRGDEIMKIIDGRQNVFRFKRQVGELNSTLPVPPPFASRNFTSPAQARNFFNESIARFTEEQQRPSTSTAPTDTIATRTKRTTEKSLATSWSSTRRTLPHSGITIQPQYGPVGLNNPNALLFNETFLPGRRRFQTIKLGPPRLAVFTPPPTPSRPTFETNVSAELGPNWRDIGKRPKTTLAPKITVRTTQRVSAPIPRLTTTFAPKTDETLGSQKTTTTHTAMTTKKLKPSATKSSTPSTITKPTLSTTTSTSTLLTTLASVLIPSKNASSPQLPTTRPAKLLPTTQAPTSLQPKSHKKLSKVGKESATMVAPIEATASIPTNVTLNASVTSTQSPSSAPTRSSTTPFTTPSTVTTTITTSTAAAATLPVVVTASSSSKTSPTDAVLSTSEVPKGRGKTRTRPTLAPILAGEQGDSLENMVEEEFDDRRGILRDRNRSDLIETARRNDTRRKMVILSPDDEPIDVPNNITLVNLDSHDNGTFYEIGGIARMTVEEAEMEDHFCWETMIGQEIVKLVTMDLVITIASIFVIDFFRGLWIKYCSAWWCWDIETTFPEYGEFKVAENVLHIIYNQGLIWLGLFFAPLLPAMNNVKLIILLYIRGWACMTCNVPAREIFRASRSSNFYLLILLLWLLLCTLPVGYVIASKKPSSSCGPFAGYERFYNVFTHMLEGRLDEKVIKWLRYVASPGVVIPVLLLLMGYERFYNVFTHMLEGRLDEKVIKWLRYVASPGVVIPVLLLLMLIIYFLVSLVHGLREANNDLQQQLIHERTEEKKKIFELAGGGNKKKSSEMERHEKKKKVVTYLPLVEQKRREPWRAYNGRENDSSVCLTDETSTITTPTSNVPSPLIPVRAKQSVPSQVIPKESTSRVVPAHPLGSVEEIEREESVGPSGESENEAKLMTMSKSASLAKSSTTDRVDDWFNDEEPHSDHSYEVQPDAVQLATPEEIRRLMHPLTHSLANSAVSLAGFPKDVDSSPVTVVFPTPAGAAAGSRRSSKRCSYISLYENPQEESPLTRSMRSVAMLLRDDSTGMIRLHESAISSSAPKSRPFSGYQQPSVHRSLDPIIAAEREKEIEEECTISEEEEKIEQKEPPPKQKEMQHQRPLGTGRKFEPKVTSTEFLPWPSIDEMRERRSKLQPLLPQTPSTSSRPSRRTSPPKPLRTIEGSPTKDETPMTSSQQRRFRISVSPTRRFQTDLSGSDTDTSTGKRRFVIKQEIMPGSMASVATTDTARTSNAPSNTNGANLSPRAPRVQFGEDDSPRLETSADMEPKVHTNPKT</sequence>
<evidence type="ECO:0000256" key="1">
    <source>
        <dbReference type="ARBA" id="ARBA00004141"/>
    </source>
</evidence>
<feature type="compositionally biased region" description="Polar residues" evidence="6">
    <location>
        <begin position="756"/>
        <end position="766"/>
    </location>
</feature>
<feature type="region of interest" description="Disordered" evidence="6">
    <location>
        <begin position="801"/>
        <end position="825"/>
    </location>
</feature>
<feature type="compositionally biased region" description="Low complexity" evidence="6">
    <location>
        <begin position="687"/>
        <end position="724"/>
    </location>
</feature>
<dbReference type="STRING" id="6265.A0A0B2VG47"/>
<dbReference type="Pfam" id="PF07810">
    <property type="entry name" value="TMC"/>
    <property type="match status" value="1"/>
</dbReference>
<dbReference type="GO" id="GO:0008381">
    <property type="term" value="F:mechanosensitive monoatomic ion channel activity"/>
    <property type="evidence" value="ECO:0007669"/>
    <property type="project" value="TreeGrafter"/>
</dbReference>
<protein>
    <submittedName>
        <fullName evidence="9">Transmembrane channel-like protein 2</fullName>
    </submittedName>
</protein>
<feature type="transmembrane region" description="Helical" evidence="7">
    <location>
        <begin position="416"/>
        <end position="435"/>
    </location>
</feature>
<reference evidence="9 10" key="1">
    <citation type="submission" date="2014-11" db="EMBL/GenBank/DDBJ databases">
        <title>Genetic blueprint of the zoonotic pathogen Toxocara canis.</title>
        <authorList>
            <person name="Zhu X.-Q."/>
            <person name="Korhonen P.K."/>
            <person name="Cai H."/>
            <person name="Young N.D."/>
            <person name="Nejsum P."/>
            <person name="von Samson-Himmelstjerna G."/>
            <person name="Boag P.R."/>
            <person name="Tan P."/>
            <person name="Li Q."/>
            <person name="Min J."/>
            <person name="Yang Y."/>
            <person name="Wang X."/>
            <person name="Fang X."/>
            <person name="Hall R.S."/>
            <person name="Hofmann A."/>
            <person name="Sternberg P.W."/>
            <person name="Jex A.R."/>
            <person name="Gasser R.B."/>
        </authorList>
    </citation>
    <scope>NUCLEOTIDE SEQUENCE [LARGE SCALE GENOMIC DNA]</scope>
    <source>
        <strain evidence="9">PN_DK_2014</strain>
    </source>
</reference>
<feature type="region of interest" description="Disordered" evidence="6">
    <location>
        <begin position="846"/>
        <end position="874"/>
    </location>
</feature>
<feature type="compositionally biased region" description="Polar residues" evidence="6">
    <location>
        <begin position="557"/>
        <end position="567"/>
    </location>
</feature>
<gene>
    <name evidence="9" type="primary">tmc-2</name>
    <name evidence="9" type="ORF">Tcan_10127</name>
</gene>
<comment type="subcellular location">
    <subcellularLocation>
        <location evidence="1">Membrane</location>
        <topology evidence="1">Multi-pass membrane protein</topology>
    </subcellularLocation>
</comment>
<evidence type="ECO:0000256" key="7">
    <source>
        <dbReference type="SAM" id="Phobius"/>
    </source>
</evidence>
<dbReference type="InterPro" id="IPR038900">
    <property type="entry name" value="TMC"/>
</dbReference>
<dbReference type="OMA" id="VIKWLRY"/>
<dbReference type="PANTHER" id="PTHR23302:SF40">
    <property type="entry name" value="TRANSMEMBRANE CHANNEL-LIKE PROTEIN"/>
    <property type="match status" value="1"/>
</dbReference>
<feature type="region of interest" description="Disordered" evidence="6">
    <location>
        <begin position="531"/>
        <end position="567"/>
    </location>
</feature>
<dbReference type="InterPro" id="IPR012496">
    <property type="entry name" value="TMC_dom"/>
</dbReference>
<keyword evidence="10" id="KW-1185">Reference proteome</keyword>
<dbReference type="GO" id="GO:0005886">
    <property type="term" value="C:plasma membrane"/>
    <property type="evidence" value="ECO:0007669"/>
    <property type="project" value="InterPro"/>
</dbReference>
<feature type="compositionally biased region" description="Polar residues" evidence="6">
    <location>
        <begin position="1693"/>
        <end position="1713"/>
    </location>
</feature>
<feature type="transmembrane region" description="Helical" evidence="7">
    <location>
        <begin position="447"/>
        <end position="467"/>
    </location>
</feature>
<feature type="region of interest" description="Disordered" evidence="6">
    <location>
        <begin position="739"/>
        <end position="778"/>
    </location>
</feature>
<accession>A0A0B2VG47</accession>
<feature type="domain" description="TMC" evidence="8">
    <location>
        <begin position="975"/>
        <end position="1090"/>
    </location>
</feature>
<evidence type="ECO:0000256" key="4">
    <source>
        <dbReference type="ARBA" id="ARBA00022989"/>
    </source>
</evidence>
<feature type="region of interest" description="Disordered" evidence="6">
    <location>
        <begin position="42"/>
        <end position="61"/>
    </location>
</feature>
<feature type="compositionally biased region" description="Basic and acidic residues" evidence="6">
    <location>
        <begin position="1557"/>
        <end position="1571"/>
    </location>
</feature>
<feature type="transmembrane region" description="Helical" evidence="7">
    <location>
        <begin position="1194"/>
        <end position="1219"/>
    </location>
</feature>
<dbReference type="Proteomes" id="UP000031036">
    <property type="component" value="Unassembled WGS sequence"/>
</dbReference>
<feature type="compositionally biased region" description="Low complexity" evidence="6">
    <location>
        <begin position="846"/>
        <end position="855"/>
    </location>
</feature>
<evidence type="ECO:0000256" key="6">
    <source>
        <dbReference type="SAM" id="MobiDB-lite"/>
    </source>
</evidence>
<feature type="transmembrane region" description="Helical" evidence="7">
    <location>
        <begin position="375"/>
        <end position="396"/>
    </location>
</feature>
<feature type="compositionally biased region" description="Low complexity" evidence="6">
    <location>
        <begin position="1606"/>
        <end position="1619"/>
    </location>
</feature>
<evidence type="ECO:0000313" key="9">
    <source>
        <dbReference type="EMBL" id="KHN80523.1"/>
    </source>
</evidence>
<keyword evidence="4 7" id="KW-1133">Transmembrane helix</keyword>
<keyword evidence="3 7" id="KW-0812">Transmembrane</keyword>
<feature type="transmembrane region" description="Helical" evidence="7">
    <location>
        <begin position="1095"/>
        <end position="1116"/>
    </location>
</feature>
<feature type="region of interest" description="Disordered" evidence="6">
    <location>
        <begin position="1544"/>
        <end position="1747"/>
    </location>
</feature>
<dbReference type="PANTHER" id="PTHR23302">
    <property type="entry name" value="TRANSMEMBRANE CHANNEL-RELATED"/>
    <property type="match status" value="1"/>
</dbReference>
<feature type="compositionally biased region" description="Low complexity" evidence="6">
    <location>
        <begin position="1371"/>
        <end position="1383"/>
    </location>
</feature>
<comment type="similarity">
    <text evidence="2">Belongs to the TMC family.</text>
</comment>
<evidence type="ECO:0000256" key="3">
    <source>
        <dbReference type="ARBA" id="ARBA00022692"/>
    </source>
</evidence>
<evidence type="ECO:0000256" key="5">
    <source>
        <dbReference type="ARBA" id="ARBA00023136"/>
    </source>
</evidence>
<feature type="region of interest" description="Disordered" evidence="6">
    <location>
        <begin position="613"/>
        <end position="633"/>
    </location>
</feature>
<feature type="region of interest" description="Disordered" evidence="6">
    <location>
        <begin position="1248"/>
        <end position="1268"/>
    </location>
</feature>
<feature type="transmembrane region" description="Helical" evidence="7">
    <location>
        <begin position="191"/>
        <end position="212"/>
    </location>
</feature>
<feature type="region of interest" description="Disordered" evidence="6">
    <location>
        <begin position="680"/>
        <end position="724"/>
    </location>
</feature>
<proteinExistence type="inferred from homology"/>
<feature type="compositionally biased region" description="Basic and acidic residues" evidence="6">
    <location>
        <begin position="1384"/>
        <end position="1403"/>
    </location>
</feature>
<feature type="transmembrane region" description="Helical" evidence="7">
    <location>
        <begin position="1152"/>
        <end position="1173"/>
    </location>
</feature>
<feature type="region of interest" description="Disordered" evidence="6">
    <location>
        <begin position="1351"/>
        <end position="1403"/>
    </location>
</feature>
<feature type="region of interest" description="Disordered" evidence="6">
    <location>
        <begin position="71"/>
        <end position="90"/>
    </location>
</feature>
<evidence type="ECO:0000256" key="2">
    <source>
        <dbReference type="ARBA" id="ARBA00006510"/>
    </source>
</evidence>
<feature type="compositionally biased region" description="Polar residues" evidence="6">
    <location>
        <begin position="739"/>
        <end position="748"/>
    </location>
</feature>
<feature type="compositionally biased region" description="Acidic residues" evidence="6">
    <location>
        <begin position="1544"/>
        <end position="1556"/>
    </location>
</feature>
<name>A0A0B2VG47_TOXCA</name>
<feature type="compositionally biased region" description="Basic residues" evidence="6">
    <location>
        <begin position="42"/>
        <end position="51"/>
    </location>
</feature>
<feature type="compositionally biased region" description="Low complexity" evidence="6">
    <location>
        <begin position="1664"/>
        <end position="1674"/>
    </location>
</feature>
<evidence type="ECO:0000313" key="10">
    <source>
        <dbReference type="Proteomes" id="UP000031036"/>
    </source>
</evidence>
<organism evidence="9 10">
    <name type="scientific">Toxocara canis</name>
    <name type="common">Canine roundworm</name>
    <dbReference type="NCBI Taxonomy" id="6265"/>
    <lineage>
        <taxon>Eukaryota</taxon>
        <taxon>Metazoa</taxon>
        <taxon>Ecdysozoa</taxon>
        <taxon>Nematoda</taxon>
        <taxon>Chromadorea</taxon>
        <taxon>Rhabditida</taxon>
        <taxon>Spirurina</taxon>
        <taxon>Ascaridomorpha</taxon>
        <taxon>Ascaridoidea</taxon>
        <taxon>Toxocaridae</taxon>
        <taxon>Toxocara</taxon>
    </lineage>
</organism>
<comment type="caution">
    <text evidence="9">The sequence shown here is derived from an EMBL/GenBank/DDBJ whole genome shotgun (WGS) entry which is preliminary data.</text>
</comment>
<keyword evidence="5 7" id="KW-0472">Membrane</keyword>
<dbReference type="EMBL" id="JPKZ01001734">
    <property type="protein sequence ID" value="KHN80523.1"/>
    <property type="molecule type" value="Genomic_DNA"/>
</dbReference>
<feature type="transmembrane region" description="Helical" evidence="7">
    <location>
        <begin position="278"/>
        <end position="300"/>
    </location>
</feature>
<dbReference type="OrthoDB" id="5831905at2759"/>